<comment type="similarity">
    <text evidence="2">Belongs to the protein kinase superfamily. Ser/Thr protein kinase family.</text>
</comment>
<proteinExistence type="inferred from homology"/>
<dbReference type="InterPro" id="IPR011009">
    <property type="entry name" value="Kinase-like_dom_sf"/>
</dbReference>
<evidence type="ECO:0000256" key="8">
    <source>
        <dbReference type="ARBA" id="ARBA00022729"/>
    </source>
</evidence>
<comment type="caution">
    <text evidence="22">The sequence shown here is derived from an EMBL/GenBank/DDBJ whole genome shotgun (WGS) entry which is preliminary data.</text>
</comment>
<reference evidence="22" key="1">
    <citation type="submission" date="2023-02" db="EMBL/GenBank/DDBJ databases">
        <title>Genome of toxic invasive species Heracleum sosnowskyi carries increased number of genes despite the absence of recent whole-genome duplications.</title>
        <authorList>
            <person name="Schelkunov M."/>
            <person name="Shtratnikova V."/>
            <person name="Makarenko M."/>
            <person name="Klepikova A."/>
            <person name="Omelchenko D."/>
            <person name="Novikova G."/>
            <person name="Obukhova E."/>
            <person name="Bogdanov V."/>
            <person name="Penin A."/>
            <person name="Logacheva M."/>
        </authorList>
    </citation>
    <scope>NUCLEOTIDE SEQUENCE</scope>
    <source>
        <strain evidence="22">Hsosn_3</strain>
        <tissue evidence="22">Leaf</tissue>
    </source>
</reference>
<dbReference type="InterPro" id="IPR013210">
    <property type="entry name" value="LRR_N_plant-typ"/>
</dbReference>
<evidence type="ECO:0000256" key="20">
    <source>
        <dbReference type="SAM" id="SignalP"/>
    </source>
</evidence>
<evidence type="ECO:0000256" key="17">
    <source>
        <dbReference type="PROSITE-ProRule" id="PRU10141"/>
    </source>
</evidence>
<dbReference type="Proteomes" id="UP001237642">
    <property type="component" value="Unassembled WGS sequence"/>
</dbReference>
<keyword evidence="13 19" id="KW-1133">Transmembrane helix</keyword>
<evidence type="ECO:0000256" key="6">
    <source>
        <dbReference type="ARBA" id="ARBA00022679"/>
    </source>
</evidence>
<dbReference type="FunFam" id="3.80.10.10:FF:000542">
    <property type="entry name" value="Leucine-rich repeat protein kinase family protein"/>
    <property type="match status" value="1"/>
</dbReference>
<dbReference type="EMBL" id="JAUIZM010000001">
    <property type="protein sequence ID" value="KAK1402023.1"/>
    <property type="molecule type" value="Genomic_DNA"/>
</dbReference>
<dbReference type="InterPro" id="IPR001611">
    <property type="entry name" value="Leu-rich_rpt"/>
</dbReference>
<dbReference type="CDD" id="cd14066">
    <property type="entry name" value="STKc_IRAK"/>
    <property type="match status" value="1"/>
</dbReference>
<keyword evidence="12 17" id="KW-0067">ATP-binding</keyword>
<keyword evidence="16" id="KW-0325">Glycoprotein</keyword>
<feature type="domain" description="Protein kinase" evidence="21">
    <location>
        <begin position="624"/>
        <end position="891"/>
    </location>
</feature>
<evidence type="ECO:0000256" key="2">
    <source>
        <dbReference type="ARBA" id="ARBA00008684"/>
    </source>
</evidence>
<evidence type="ECO:0000256" key="19">
    <source>
        <dbReference type="SAM" id="Phobius"/>
    </source>
</evidence>
<dbReference type="InterPro" id="IPR017441">
    <property type="entry name" value="Protein_kinase_ATP_BS"/>
</dbReference>
<dbReference type="SUPFAM" id="SSF56112">
    <property type="entry name" value="Protein kinase-like (PK-like)"/>
    <property type="match status" value="1"/>
</dbReference>
<keyword evidence="8 20" id="KW-0732">Signal</keyword>
<evidence type="ECO:0000256" key="13">
    <source>
        <dbReference type="ARBA" id="ARBA00022989"/>
    </source>
</evidence>
<keyword evidence="14 19" id="KW-0472">Membrane</keyword>
<evidence type="ECO:0000256" key="3">
    <source>
        <dbReference type="ARBA" id="ARBA00012513"/>
    </source>
</evidence>
<sequence>MGRRFEVWMLVICIQICVIAAVTNPNDLAALNALKSSWKKLPRNWKGADPCNSSWVGVVCNNNTRVTILKLAGMGLVGTSLTDVTSFSELTRLDLSNNKGLRANLPASIGNLKKLDTLMLVGCSLYGQIPESIGSLQNLIYIGLNSNSFTGPIPHSIGNLSKLSWLDLSDNKLTGGLPVSSEIEPGLDLLLKAKHFHFSKNQLSGDIQTQLFSSKMQLLHVVLDQNNFTGGIPNTLGLVQTLKTVRLDRNRLTGPVPETFKNLSNVNELFLSNNNLDGPFPNLTGMASLNYLDLSNNSFDPTDIPEWFSSFQNLTTLLLEKTQLKGEIPSDLFGLRRLESVVLSNNNLSGTLDIGSGYSSNLTVILDNNSISGFQQGAQYNLNLTLDDNPICRGTGARSNYCTKIQLFIPSTSCFPVVCSSDNVNGINCRRANTKLKPYTGTINFFAFSFSDLESSIYYGSLGQSIMSAFSDSKLQVDSVSLCNPFVDVASHLQVKIQVFPSGGDSFNRTGVIDVGNILNRQLFPLGAYFGPFAFIHDIYEFPGENKSSNAGLIVGATIGSLFFILLICAGLYTFVLKKRVKEANKNSSPFASWNPDNRGGGVPQLQGAKWISFEELKKCTNNFSDESVIGSGGYGKVYRGKLTSGELVAIKRAQHGSLQGDQEFKTEIELLSRIHHKNVVSLVGFCYEQGEQILIYEFISNGTLKRNLSGESGIRLDWMRRIKITLDSARGLAYMHELANPPIIHRDVKSTNILLDDKLNAKVADFGISKPVSDIAKGYITTQVKGTMGYMDPEYYMTNQLTEKSDVYSFGIVMLELLTARAPIQHNKHITEEVKEALGNFQNILDVKLGLASSLGGLEKYVHMAMKCVKETGAERPTMSEVVREIENIMQLATPDPDTESYSTSSIDNRGADKDLYHPYDSDAFDRSRTTVPFETELR</sequence>
<feature type="signal peptide" evidence="20">
    <location>
        <begin position="1"/>
        <end position="21"/>
    </location>
</feature>
<dbReference type="PANTHER" id="PTHR45974:SF242">
    <property type="entry name" value="LEUCINE-RICH REPEAT PROTEIN KINASE FAMILY PROTEIN"/>
    <property type="match status" value="1"/>
</dbReference>
<evidence type="ECO:0000259" key="21">
    <source>
        <dbReference type="PROSITE" id="PS50011"/>
    </source>
</evidence>
<name>A0AAD8JDW8_9APIA</name>
<evidence type="ECO:0000256" key="1">
    <source>
        <dbReference type="ARBA" id="ARBA00004479"/>
    </source>
</evidence>
<dbReference type="PROSITE" id="PS00108">
    <property type="entry name" value="PROTEIN_KINASE_ST"/>
    <property type="match status" value="1"/>
</dbReference>
<evidence type="ECO:0000256" key="16">
    <source>
        <dbReference type="ARBA" id="ARBA00023180"/>
    </source>
</evidence>
<reference evidence="22" key="2">
    <citation type="submission" date="2023-05" db="EMBL/GenBank/DDBJ databases">
        <authorList>
            <person name="Schelkunov M.I."/>
        </authorList>
    </citation>
    <scope>NUCLEOTIDE SEQUENCE</scope>
    <source>
        <strain evidence="22">Hsosn_3</strain>
        <tissue evidence="22">Leaf</tissue>
    </source>
</reference>
<evidence type="ECO:0000256" key="14">
    <source>
        <dbReference type="ARBA" id="ARBA00023136"/>
    </source>
</evidence>
<dbReference type="Gene3D" id="1.10.510.10">
    <property type="entry name" value="Transferase(Phosphotransferase) domain 1"/>
    <property type="match status" value="1"/>
</dbReference>
<evidence type="ECO:0000256" key="7">
    <source>
        <dbReference type="ARBA" id="ARBA00022692"/>
    </source>
</evidence>
<dbReference type="FunFam" id="3.30.200.20:FF:000328">
    <property type="entry name" value="Leucine-rich repeat protein kinase family protein"/>
    <property type="match status" value="1"/>
</dbReference>
<dbReference type="PROSITE" id="PS50011">
    <property type="entry name" value="PROTEIN_KINASE_DOM"/>
    <property type="match status" value="1"/>
</dbReference>
<evidence type="ECO:0000256" key="5">
    <source>
        <dbReference type="ARBA" id="ARBA00022614"/>
    </source>
</evidence>
<evidence type="ECO:0000256" key="4">
    <source>
        <dbReference type="ARBA" id="ARBA00022527"/>
    </source>
</evidence>
<dbReference type="AlphaFoldDB" id="A0AAD8JDW8"/>
<keyword evidence="4" id="KW-0723">Serine/threonine-protein kinase</keyword>
<evidence type="ECO:0000313" key="22">
    <source>
        <dbReference type="EMBL" id="KAK1402023.1"/>
    </source>
</evidence>
<dbReference type="PANTHER" id="PTHR45974">
    <property type="entry name" value="RECEPTOR-LIKE PROTEIN 55"/>
    <property type="match status" value="1"/>
</dbReference>
<gene>
    <name evidence="22" type="ORF">POM88_001628</name>
</gene>
<dbReference type="GO" id="GO:0004674">
    <property type="term" value="F:protein serine/threonine kinase activity"/>
    <property type="evidence" value="ECO:0007669"/>
    <property type="project" value="UniProtKB-KW"/>
</dbReference>
<evidence type="ECO:0000256" key="12">
    <source>
        <dbReference type="ARBA" id="ARBA00022840"/>
    </source>
</evidence>
<dbReference type="InterPro" id="IPR032675">
    <property type="entry name" value="LRR_dom_sf"/>
</dbReference>
<keyword evidence="6" id="KW-0808">Transferase</keyword>
<feature type="region of interest" description="Disordered" evidence="18">
    <location>
        <begin position="894"/>
        <end position="940"/>
    </location>
</feature>
<feature type="binding site" evidence="17">
    <location>
        <position position="652"/>
    </location>
    <ligand>
        <name>ATP</name>
        <dbReference type="ChEBI" id="CHEBI:30616"/>
    </ligand>
</feature>
<evidence type="ECO:0000256" key="15">
    <source>
        <dbReference type="ARBA" id="ARBA00023170"/>
    </source>
</evidence>
<feature type="transmembrane region" description="Helical" evidence="19">
    <location>
        <begin position="553"/>
        <end position="576"/>
    </location>
</feature>
<keyword evidence="5" id="KW-0433">Leucine-rich repeat</keyword>
<keyword evidence="10 17" id="KW-0547">Nucleotide-binding</keyword>
<dbReference type="PROSITE" id="PS00107">
    <property type="entry name" value="PROTEIN_KINASE_ATP"/>
    <property type="match status" value="1"/>
</dbReference>
<dbReference type="EC" id="2.7.11.1" evidence="3"/>
<dbReference type="InterPro" id="IPR000719">
    <property type="entry name" value="Prot_kinase_dom"/>
</dbReference>
<dbReference type="GO" id="GO:0016020">
    <property type="term" value="C:membrane"/>
    <property type="evidence" value="ECO:0007669"/>
    <property type="project" value="UniProtKB-SubCell"/>
</dbReference>
<dbReference type="Gene3D" id="3.30.200.20">
    <property type="entry name" value="Phosphorylase Kinase, domain 1"/>
    <property type="match status" value="1"/>
</dbReference>
<dbReference type="Pfam" id="PF08263">
    <property type="entry name" value="LRRNT_2"/>
    <property type="match status" value="1"/>
</dbReference>
<dbReference type="SMART" id="SM00220">
    <property type="entry name" value="S_TKc"/>
    <property type="match status" value="1"/>
</dbReference>
<dbReference type="InterPro" id="IPR008271">
    <property type="entry name" value="Ser/Thr_kinase_AS"/>
</dbReference>
<comment type="subcellular location">
    <subcellularLocation>
        <location evidence="1">Membrane</location>
        <topology evidence="1">Single-pass type I membrane protein</topology>
    </subcellularLocation>
</comment>
<dbReference type="Pfam" id="PF13855">
    <property type="entry name" value="LRR_8"/>
    <property type="match status" value="2"/>
</dbReference>
<evidence type="ECO:0000256" key="10">
    <source>
        <dbReference type="ARBA" id="ARBA00022741"/>
    </source>
</evidence>
<dbReference type="FunFam" id="3.80.10.10:FF:000363">
    <property type="entry name" value="Leucine-rich repeat family protein"/>
    <property type="match status" value="1"/>
</dbReference>
<dbReference type="SUPFAM" id="SSF52058">
    <property type="entry name" value="L domain-like"/>
    <property type="match status" value="1"/>
</dbReference>
<dbReference type="Gene3D" id="3.80.10.10">
    <property type="entry name" value="Ribonuclease Inhibitor"/>
    <property type="match status" value="3"/>
</dbReference>
<keyword evidence="7 19" id="KW-0812">Transmembrane</keyword>
<evidence type="ECO:0000256" key="11">
    <source>
        <dbReference type="ARBA" id="ARBA00022777"/>
    </source>
</evidence>
<dbReference type="Pfam" id="PF00069">
    <property type="entry name" value="Pkinase"/>
    <property type="match status" value="1"/>
</dbReference>
<feature type="chain" id="PRO_5041917147" description="non-specific serine/threonine protein kinase" evidence="20">
    <location>
        <begin position="22"/>
        <end position="940"/>
    </location>
</feature>
<evidence type="ECO:0000313" key="23">
    <source>
        <dbReference type="Proteomes" id="UP001237642"/>
    </source>
</evidence>
<keyword evidence="11 22" id="KW-0418">Kinase</keyword>
<feature type="compositionally biased region" description="Basic and acidic residues" evidence="18">
    <location>
        <begin position="911"/>
        <end position="930"/>
    </location>
</feature>
<keyword evidence="15 22" id="KW-0675">Receptor</keyword>
<protein>
    <recommendedName>
        <fullName evidence="3">non-specific serine/threonine protein kinase</fullName>
        <ecNumber evidence="3">2.7.11.1</ecNumber>
    </recommendedName>
</protein>
<keyword evidence="23" id="KW-1185">Reference proteome</keyword>
<evidence type="ECO:0000256" key="18">
    <source>
        <dbReference type="SAM" id="MobiDB-lite"/>
    </source>
</evidence>
<dbReference type="FunFam" id="1.10.510.10:FF:000453">
    <property type="entry name" value="LRR receptor-like serine/threonine-protein kinase HSL2"/>
    <property type="match status" value="1"/>
</dbReference>
<dbReference type="GO" id="GO:0005524">
    <property type="term" value="F:ATP binding"/>
    <property type="evidence" value="ECO:0007669"/>
    <property type="project" value="UniProtKB-UniRule"/>
</dbReference>
<evidence type="ECO:0000256" key="9">
    <source>
        <dbReference type="ARBA" id="ARBA00022737"/>
    </source>
</evidence>
<accession>A0AAD8JDW8</accession>
<keyword evidence="9" id="KW-0677">Repeat</keyword>
<organism evidence="22 23">
    <name type="scientific">Heracleum sosnowskyi</name>
    <dbReference type="NCBI Taxonomy" id="360622"/>
    <lineage>
        <taxon>Eukaryota</taxon>
        <taxon>Viridiplantae</taxon>
        <taxon>Streptophyta</taxon>
        <taxon>Embryophyta</taxon>
        <taxon>Tracheophyta</taxon>
        <taxon>Spermatophyta</taxon>
        <taxon>Magnoliopsida</taxon>
        <taxon>eudicotyledons</taxon>
        <taxon>Gunneridae</taxon>
        <taxon>Pentapetalae</taxon>
        <taxon>asterids</taxon>
        <taxon>campanulids</taxon>
        <taxon>Apiales</taxon>
        <taxon>Apiaceae</taxon>
        <taxon>Apioideae</taxon>
        <taxon>apioid superclade</taxon>
        <taxon>Tordylieae</taxon>
        <taxon>Tordyliinae</taxon>
        <taxon>Heracleum</taxon>
    </lineage>
</organism>